<dbReference type="CDD" id="cd04301">
    <property type="entry name" value="NAT_SF"/>
    <property type="match status" value="1"/>
</dbReference>
<dbReference type="RefSeq" id="WP_081554709.1">
    <property type="nucleotide sequence ID" value="NZ_MUKV01000003.1"/>
</dbReference>
<dbReference type="Proteomes" id="UP000192721">
    <property type="component" value="Unassembled WGS sequence"/>
</dbReference>
<evidence type="ECO:0000313" key="3">
    <source>
        <dbReference type="Proteomes" id="UP000192721"/>
    </source>
</evidence>
<evidence type="ECO:0000259" key="1">
    <source>
        <dbReference type="PROSITE" id="PS51186"/>
    </source>
</evidence>
<dbReference type="GO" id="GO:0016747">
    <property type="term" value="F:acyltransferase activity, transferring groups other than amino-acyl groups"/>
    <property type="evidence" value="ECO:0007669"/>
    <property type="project" value="InterPro"/>
</dbReference>
<protein>
    <recommendedName>
        <fullName evidence="1">N-acetyltransferase domain-containing protein</fullName>
    </recommendedName>
</protein>
<comment type="caution">
    <text evidence="2">The sequence shown here is derived from an EMBL/GenBank/DDBJ whole genome shotgun (WGS) entry which is preliminary data.</text>
</comment>
<dbReference type="AlphaFoldDB" id="A0A1W0D837"/>
<sequence>MLHHPRPADFRSETLGQPTTLRPAQLADLAFLLALRRASMGPHLQAANMPSDEDAHLSRIHYGLQHAQIIMEGERDIGLLKVARQPAAWQLIQLQLLPDRQGHGLGSQLLRGLQREAEHAGAALELRVLERNPARRLYLRLGFVDIQHADGEFLMRWSTSPA</sequence>
<organism evidence="2 3">
    <name type="scientific">Chromobacterium haemolyticum</name>
    <dbReference type="NCBI Taxonomy" id="394935"/>
    <lineage>
        <taxon>Bacteria</taxon>
        <taxon>Pseudomonadati</taxon>
        <taxon>Pseudomonadota</taxon>
        <taxon>Betaproteobacteria</taxon>
        <taxon>Neisseriales</taxon>
        <taxon>Chromobacteriaceae</taxon>
        <taxon>Chromobacterium</taxon>
    </lineage>
</organism>
<dbReference type="SUPFAM" id="SSF55729">
    <property type="entry name" value="Acyl-CoA N-acyltransferases (Nat)"/>
    <property type="match status" value="1"/>
</dbReference>
<feature type="domain" description="N-acetyltransferase" evidence="1">
    <location>
        <begin position="19"/>
        <end position="160"/>
    </location>
</feature>
<dbReference type="Pfam" id="PF13508">
    <property type="entry name" value="Acetyltransf_7"/>
    <property type="match status" value="1"/>
</dbReference>
<evidence type="ECO:0000313" key="2">
    <source>
        <dbReference type="EMBL" id="OQS43181.1"/>
    </source>
</evidence>
<proteinExistence type="predicted"/>
<dbReference type="InterPro" id="IPR016181">
    <property type="entry name" value="Acyl_CoA_acyltransferase"/>
</dbReference>
<dbReference type="PROSITE" id="PS51186">
    <property type="entry name" value="GNAT"/>
    <property type="match status" value="1"/>
</dbReference>
<accession>A0A1W0D837</accession>
<dbReference type="EMBL" id="MUKV01000003">
    <property type="protein sequence ID" value="OQS43181.1"/>
    <property type="molecule type" value="Genomic_DNA"/>
</dbReference>
<dbReference type="InterPro" id="IPR000182">
    <property type="entry name" value="GNAT_dom"/>
</dbReference>
<gene>
    <name evidence="2" type="ORF">B0T45_04235</name>
</gene>
<reference evidence="2 3" key="1">
    <citation type="submission" date="2017-02" db="EMBL/GenBank/DDBJ databases">
        <title>Chromobacterium haemolyticum H5244.</title>
        <authorList>
            <person name="Gulvik C.A."/>
        </authorList>
    </citation>
    <scope>NUCLEOTIDE SEQUENCE [LARGE SCALE GENOMIC DNA]</scope>
    <source>
        <strain evidence="2 3">H5244</strain>
    </source>
</reference>
<name>A0A1W0D837_9NEIS</name>
<dbReference type="Gene3D" id="3.40.630.30">
    <property type="match status" value="1"/>
</dbReference>